<evidence type="ECO:0000313" key="2">
    <source>
        <dbReference type="Proteomes" id="UP001567537"/>
    </source>
</evidence>
<proteinExistence type="predicted"/>
<dbReference type="Proteomes" id="UP001567537">
    <property type="component" value="Unassembled WGS sequence"/>
</dbReference>
<gene>
    <name evidence="1" type="ORF">KYY02_32660</name>
</gene>
<feature type="non-terminal residue" evidence="1">
    <location>
        <position position="1"/>
    </location>
</feature>
<protein>
    <submittedName>
        <fullName evidence="1">Uncharacterized protein</fullName>
    </submittedName>
</protein>
<dbReference type="RefSeq" id="WP_371244780.1">
    <property type="nucleotide sequence ID" value="NZ_JAHWZY010000093.1"/>
</dbReference>
<keyword evidence="2" id="KW-1185">Reference proteome</keyword>
<evidence type="ECO:0000313" key="1">
    <source>
        <dbReference type="EMBL" id="MEZ3183237.1"/>
    </source>
</evidence>
<dbReference type="EMBL" id="JAHWZY010000093">
    <property type="protein sequence ID" value="MEZ3183237.1"/>
    <property type="molecule type" value="Genomic_DNA"/>
</dbReference>
<organism evidence="1 2">
    <name type="scientific">Streptomyces pimonensis</name>
    <dbReference type="NCBI Taxonomy" id="2860288"/>
    <lineage>
        <taxon>Bacteria</taxon>
        <taxon>Bacillati</taxon>
        <taxon>Actinomycetota</taxon>
        <taxon>Actinomycetes</taxon>
        <taxon>Kitasatosporales</taxon>
        <taxon>Streptomycetaceae</taxon>
        <taxon>Streptomyces</taxon>
    </lineage>
</organism>
<reference evidence="1 2" key="1">
    <citation type="journal article" date="2021" name="Res Sq">
        <title>Streptomyces Pimoensis sp. nov., Isolated From the Taklimakan Desert in Xinjiang, China.</title>
        <authorList>
            <person name="Zhang P."/>
            <person name="Luo X."/>
            <person name="Luo X."/>
            <person name="Liu Z."/>
            <person name="Xia Z."/>
            <person name="Wan C."/>
            <person name="zhang L."/>
        </authorList>
    </citation>
    <scope>NUCLEOTIDE SEQUENCE [LARGE SCALE GENOMIC DNA]</scope>
    <source>
        <strain evidence="1 2">TRM75549</strain>
    </source>
</reference>
<name>A0ABV4JB58_9ACTN</name>
<accession>A0ABV4JB58</accession>
<sequence>AHSSSLTSHGFRRAIVTPTQHGITYISTVPQEDHSARTPKQTEGAVTARGSIVTTRLVTRARRVVWSCSLGGT</sequence>
<comment type="caution">
    <text evidence="1">The sequence shown here is derived from an EMBL/GenBank/DDBJ whole genome shotgun (WGS) entry which is preliminary data.</text>
</comment>